<comment type="caution">
    <text evidence="1">The sequence shown here is derived from an EMBL/GenBank/DDBJ whole genome shotgun (WGS) entry which is preliminary data.</text>
</comment>
<gene>
    <name evidence="1" type="ORF">E2C01_004798</name>
</gene>
<dbReference type="AlphaFoldDB" id="A0A5B7CRP2"/>
<dbReference type="EMBL" id="VSRR010000198">
    <property type="protein sequence ID" value="MPC12120.1"/>
    <property type="molecule type" value="Genomic_DNA"/>
</dbReference>
<proteinExistence type="predicted"/>
<sequence length="60" mass="6711">MTINGLLFSRTDVTTTKATDFQITRAGHFRTSVRTSAPPYLRTTKRGAEVRTSHRAVAQM</sequence>
<accession>A0A5B7CRP2</accession>
<organism evidence="1 2">
    <name type="scientific">Portunus trituberculatus</name>
    <name type="common">Swimming crab</name>
    <name type="synonym">Neptunus trituberculatus</name>
    <dbReference type="NCBI Taxonomy" id="210409"/>
    <lineage>
        <taxon>Eukaryota</taxon>
        <taxon>Metazoa</taxon>
        <taxon>Ecdysozoa</taxon>
        <taxon>Arthropoda</taxon>
        <taxon>Crustacea</taxon>
        <taxon>Multicrustacea</taxon>
        <taxon>Malacostraca</taxon>
        <taxon>Eumalacostraca</taxon>
        <taxon>Eucarida</taxon>
        <taxon>Decapoda</taxon>
        <taxon>Pleocyemata</taxon>
        <taxon>Brachyura</taxon>
        <taxon>Eubrachyura</taxon>
        <taxon>Portunoidea</taxon>
        <taxon>Portunidae</taxon>
        <taxon>Portuninae</taxon>
        <taxon>Portunus</taxon>
    </lineage>
</organism>
<evidence type="ECO:0000313" key="2">
    <source>
        <dbReference type="Proteomes" id="UP000324222"/>
    </source>
</evidence>
<keyword evidence="2" id="KW-1185">Reference proteome</keyword>
<dbReference type="Proteomes" id="UP000324222">
    <property type="component" value="Unassembled WGS sequence"/>
</dbReference>
<reference evidence="1 2" key="1">
    <citation type="submission" date="2019-05" db="EMBL/GenBank/DDBJ databases">
        <title>Another draft genome of Portunus trituberculatus and its Hox gene families provides insights of decapod evolution.</title>
        <authorList>
            <person name="Jeong J.-H."/>
            <person name="Song I."/>
            <person name="Kim S."/>
            <person name="Choi T."/>
            <person name="Kim D."/>
            <person name="Ryu S."/>
            <person name="Kim W."/>
        </authorList>
    </citation>
    <scope>NUCLEOTIDE SEQUENCE [LARGE SCALE GENOMIC DNA]</scope>
    <source>
        <tissue evidence="1">Muscle</tissue>
    </source>
</reference>
<name>A0A5B7CRP2_PORTR</name>
<evidence type="ECO:0000313" key="1">
    <source>
        <dbReference type="EMBL" id="MPC12120.1"/>
    </source>
</evidence>
<protein>
    <submittedName>
        <fullName evidence="1">Uncharacterized protein</fullName>
    </submittedName>
</protein>